<dbReference type="RefSeq" id="XP_025484246.1">
    <property type="nucleotide sequence ID" value="XM_025627078.1"/>
</dbReference>
<gene>
    <name evidence="1" type="ORF">BO87DRAFT_421881</name>
</gene>
<dbReference type="Proteomes" id="UP000247647">
    <property type="component" value="Unassembled WGS sequence"/>
</dbReference>
<dbReference type="OrthoDB" id="10250730at2759"/>
<name>A0A318ZES5_ASPNB</name>
<keyword evidence="2" id="KW-1185">Reference proteome</keyword>
<protein>
    <submittedName>
        <fullName evidence="1">Uncharacterized protein</fullName>
    </submittedName>
</protein>
<reference evidence="1" key="1">
    <citation type="submission" date="2016-12" db="EMBL/GenBank/DDBJ databases">
        <title>The genomes of Aspergillus section Nigri reveals drivers in fungal speciation.</title>
        <authorList>
            <consortium name="DOE Joint Genome Institute"/>
            <person name="Vesth T.C."/>
            <person name="Nybo J."/>
            <person name="Theobald S."/>
            <person name="Brandl J."/>
            <person name="Frisvad J.C."/>
            <person name="Nielsen K.F."/>
            <person name="Lyhne E.K."/>
            <person name="Kogle M.E."/>
            <person name="Kuo A."/>
            <person name="Riley R."/>
            <person name="Clum A."/>
            <person name="Nolan M."/>
            <person name="Lipzen A."/>
            <person name="Salamov A."/>
            <person name="Henrissat B."/>
            <person name="Wiebenga A."/>
            <person name="De Vries R.P."/>
            <person name="Grigoriev I.V."/>
            <person name="Mortensen U.H."/>
            <person name="Andersen M.R."/>
            <person name="Baker S.E."/>
        </authorList>
    </citation>
    <scope>NUCLEOTIDE SEQUENCE [LARGE SCALE GENOMIC DNA]</scope>
    <source>
        <strain evidence="1">CBS 115656</strain>
    </source>
</reference>
<organism evidence="1 2">
    <name type="scientific">Aspergillus neoniger (strain CBS 115656)</name>
    <dbReference type="NCBI Taxonomy" id="1448310"/>
    <lineage>
        <taxon>Eukaryota</taxon>
        <taxon>Fungi</taxon>
        <taxon>Dikarya</taxon>
        <taxon>Ascomycota</taxon>
        <taxon>Pezizomycotina</taxon>
        <taxon>Eurotiomycetes</taxon>
        <taxon>Eurotiomycetidae</taxon>
        <taxon>Eurotiales</taxon>
        <taxon>Aspergillaceae</taxon>
        <taxon>Aspergillus</taxon>
        <taxon>Aspergillus subgen. Circumdati</taxon>
    </lineage>
</organism>
<proteinExistence type="predicted"/>
<evidence type="ECO:0000313" key="2">
    <source>
        <dbReference type="Proteomes" id="UP000247647"/>
    </source>
</evidence>
<evidence type="ECO:0000313" key="1">
    <source>
        <dbReference type="EMBL" id="PYH38768.1"/>
    </source>
</evidence>
<dbReference type="GeneID" id="37129534"/>
<dbReference type="EMBL" id="KZ821447">
    <property type="protein sequence ID" value="PYH38768.1"/>
    <property type="molecule type" value="Genomic_DNA"/>
</dbReference>
<dbReference type="AlphaFoldDB" id="A0A318ZES5"/>
<sequence>METGRAPSCLPPPRRDQIYVVVHPIDSGQITLPERYFLSPSDPIAREGTELEVVMAHDVQWWKNLRYTCGVPPTAIYMLKFDFAPIGLI</sequence>
<accession>A0A318ZES5</accession>